<protein>
    <submittedName>
        <fullName evidence="2">Uncharacterized protein</fullName>
    </submittedName>
</protein>
<sequence>MENNNQEFLEPILHPKLGIPAALILSASIISGTILYAAIMLNKSLVNSDIANNKNALISTLSQGTENNQLGEEAGSSATSALNAAVEQQVLPAEGIVLPVSWGDIGMKLVNAGVIDRSKFDALYAERGGLGSEEKALIESADNGQLKITAQNSSYILNLLWAFGLSNKNQILDKGPMQDKQYGGAGNFASTGGWSLAKGNAMDHYSAYSFISLTPDQQALVERVSQNIYRPCCGNSTYFPDCNHGMAMLGLLELMAAQDVSEQDMYKVALQVNSFWFPDTYLTIAQYFDSKGINWDQVDPSAVLGANYSSSSGYQQIKNQVAAPAQKSSGGGCGV</sequence>
<comment type="caution">
    <text evidence="2">The sequence shown here is derived from an EMBL/GenBank/DDBJ whole genome shotgun (WGS) entry which is preliminary data.</text>
</comment>
<keyword evidence="1" id="KW-0472">Membrane</keyword>
<keyword evidence="1" id="KW-0812">Transmembrane</keyword>
<dbReference type="AlphaFoldDB" id="A0A1G2PUH6"/>
<evidence type="ECO:0000313" key="3">
    <source>
        <dbReference type="Proteomes" id="UP000176951"/>
    </source>
</evidence>
<name>A0A1G2PUH6_9BACT</name>
<evidence type="ECO:0000313" key="2">
    <source>
        <dbReference type="EMBL" id="OHA51984.1"/>
    </source>
</evidence>
<reference evidence="2 3" key="1">
    <citation type="journal article" date="2016" name="Nat. Commun.">
        <title>Thousands of microbial genomes shed light on interconnected biogeochemical processes in an aquifer system.</title>
        <authorList>
            <person name="Anantharaman K."/>
            <person name="Brown C.T."/>
            <person name="Hug L.A."/>
            <person name="Sharon I."/>
            <person name="Castelle C.J."/>
            <person name="Probst A.J."/>
            <person name="Thomas B.C."/>
            <person name="Singh A."/>
            <person name="Wilkins M.J."/>
            <person name="Karaoz U."/>
            <person name="Brodie E.L."/>
            <person name="Williams K.H."/>
            <person name="Hubbard S.S."/>
            <person name="Banfield J.F."/>
        </authorList>
    </citation>
    <scope>NUCLEOTIDE SEQUENCE [LARGE SCALE GENOMIC DNA]</scope>
</reference>
<evidence type="ECO:0000256" key="1">
    <source>
        <dbReference type="SAM" id="Phobius"/>
    </source>
</evidence>
<feature type="transmembrane region" description="Helical" evidence="1">
    <location>
        <begin position="17"/>
        <end position="39"/>
    </location>
</feature>
<organism evidence="2 3">
    <name type="scientific">Candidatus Terrybacteria bacterium RIFCSPLOWO2_01_FULL_40_23</name>
    <dbReference type="NCBI Taxonomy" id="1802366"/>
    <lineage>
        <taxon>Bacteria</taxon>
        <taxon>Candidatus Terryibacteriota</taxon>
    </lineage>
</organism>
<proteinExistence type="predicted"/>
<dbReference type="EMBL" id="MHSW01000015">
    <property type="protein sequence ID" value="OHA51984.1"/>
    <property type="molecule type" value="Genomic_DNA"/>
</dbReference>
<keyword evidence="1" id="KW-1133">Transmembrane helix</keyword>
<accession>A0A1G2PUH6</accession>
<dbReference type="Proteomes" id="UP000176951">
    <property type="component" value="Unassembled WGS sequence"/>
</dbReference>
<gene>
    <name evidence="2" type="ORF">A3A97_02645</name>
</gene>